<dbReference type="EMBL" id="SRYE01000005">
    <property type="protein sequence ID" value="TGY61399.1"/>
    <property type="molecule type" value="Genomic_DNA"/>
</dbReference>
<feature type="domain" description="DUF1846" evidence="1">
    <location>
        <begin position="4"/>
        <end position="334"/>
    </location>
</feature>
<dbReference type="AlphaFoldDB" id="A0A4S2EY31"/>
<evidence type="ECO:0000259" key="2">
    <source>
        <dbReference type="Pfam" id="PF20921"/>
    </source>
</evidence>
<dbReference type="OrthoDB" id="9803572at2"/>
<comment type="caution">
    <text evidence="3">The sequence shown here is derived from an EMBL/GenBank/DDBJ whole genome shotgun (WGS) entry which is preliminary data.</text>
</comment>
<dbReference type="Gene3D" id="3.40.140.40">
    <property type="entry name" value="Domain of unknown function (DUF1846), C-terminal subdomain"/>
    <property type="match status" value="1"/>
</dbReference>
<dbReference type="RefSeq" id="WP_136013122.1">
    <property type="nucleotide sequence ID" value="NZ_SRYE01000005.1"/>
</dbReference>
<dbReference type="Proteomes" id="UP000310263">
    <property type="component" value="Unassembled WGS sequence"/>
</dbReference>
<sequence length="488" mass="52831">MKRGFDNDAYVTLQAERIRQRISEFGGKLYLEFGGKLADDHHASRVLPGFAPDVKLRMLLTLKEEAEVVVVVNAADIASGKVRSDLGISYDEDALRLVRFFSSLGLPVAGVVLTRYASQPAADAFRRRLDALEIPCALTYSIEGYPHDVDAIVSETGFGANEFLPTSRPLVVVTAPGPGSGKLATCLSQLYHEHARGIQAGYAKYETFPVWNLPLVHPVNVAYEAATADLGDSNVIDPFHLDAYGVSTVNYNRDVESFPVVRALMERILNQCPYQSPTDMGVNMVASGIVDDEVCRQAARKEIIRRYFAAACTVKRTGAGQAAFDRLKLLVKQVGVEPDTYPLRLAALERAEQTCAPAGALELPDGTIVTGKTSDLIGAASSTLLNALKAVARAGDVEVLAPEVIEPICHLKTHCLGAHNPRLHTDETLIALAQSSVTDPVAAQVFASLESLRDCDAFFSVMLSDADKDTLRKLGIRVSCEPVSDYQI</sequence>
<gene>
    <name evidence="3" type="ORF">E5334_08295</name>
</gene>
<dbReference type="Gene3D" id="1.20.1570.10">
    <property type="entry name" value="dip2346 domain like"/>
    <property type="match status" value="1"/>
</dbReference>
<evidence type="ECO:0000259" key="1">
    <source>
        <dbReference type="Pfam" id="PF08903"/>
    </source>
</evidence>
<accession>A0A4S2EY31</accession>
<protein>
    <submittedName>
        <fullName evidence="3">DUF1846 domain-containing protein</fullName>
    </submittedName>
</protein>
<feature type="domain" description="DUF1846" evidence="2">
    <location>
        <begin position="344"/>
        <end position="483"/>
    </location>
</feature>
<evidence type="ECO:0000313" key="3">
    <source>
        <dbReference type="EMBL" id="TGY61399.1"/>
    </source>
</evidence>
<name>A0A4S2EY31_9ACTN</name>
<dbReference type="Gene3D" id="3.10.630.10">
    <property type="entry name" value="dip2346 domain like"/>
    <property type="match status" value="1"/>
</dbReference>
<dbReference type="Pfam" id="PF08903">
    <property type="entry name" value="DUF1846"/>
    <property type="match status" value="1"/>
</dbReference>
<organism evidence="3 4">
    <name type="scientific">Muricaecibacterium torontonense</name>
    <dbReference type="NCBI Taxonomy" id="3032871"/>
    <lineage>
        <taxon>Bacteria</taxon>
        <taxon>Bacillati</taxon>
        <taxon>Actinomycetota</taxon>
        <taxon>Coriobacteriia</taxon>
        <taxon>Coriobacteriales</taxon>
        <taxon>Atopobiaceae</taxon>
        <taxon>Muricaecibacterium</taxon>
    </lineage>
</organism>
<evidence type="ECO:0000313" key="4">
    <source>
        <dbReference type="Proteomes" id="UP000310263"/>
    </source>
</evidence>
<dbReference type="NCBIfam" id="NF010184">
    <property type="entry name" value="PRK13663.1"/>
    <property type="match status" value="1"/>
</dbReference>
<dbReference type="InterPro" id="IPR048496">
    <property type="entry name" value="DUF1846_N"/>
</dbReference>
<dbReference type="Pfam" id="PF20921">
    <property type="entry name" value="DUF1846_C"/>
    <property type="match status" value="1"/>
</dbReference>
<proteinExistence type="predicted"/>
<keyword evidence="4" id="KW-1185">Reference proteome</keyword>
<dbReference type="InterPro" id="IPR048441">
    <property type="entry name" value="DUF1846_C"/>
</dbReference>
<reference evidence="3 4" key="1">
    <citation type="submission" date="2019-04" db="EMBL/GenBank/DDBJ databases">
        <title>Microbes associate with the intestines of laboratory mice.</title>
        <authorList>
            <person name="Navarre W."/>
            <person name="Wong E."/>
            <person name="Huang K."/>
            <person name="Tropini C."/>
            <person name="Ng K."/>
            <person name="Yu B."/>
        </authorList>
    </citation>
    <scope>NUCLEOTIDE SEQUENCE [LARGE SCALE GENOMIC DNA]</scope>
    <source>
        <strain evidence="3 4">NM07_P-09</strain>
    </source>
</reference>